<comment type="caution">
    <text evidence="1">The sequence shown here is derived from an EMBL/GenBank/DDBJ whole genome shotgun (WGS) entry which is preliminary data.</text>
</comment>
<gene>
    <name evidence="1" type="ORF">ONT05_00535</name>
</gene>
<dbReference type="AlphaFoldDB" id="A0AAW5TTY1"/>
<sequence>MSKLRITYYAEGHRNGCKVTLHDVCGMVYDDFIIDANRWNLCGGASGQEAIILATARIRYPEVNWESAHYTEIHNA</sequence>
<reference evidence="1" key="1">
    <citation type="submission" date="2022-11" db="EMBL/GenBank/DDBJ databases">
        <title>Genomic repertoires linked with pathogenic potency of arthritogenic Prevotella copri isolated from the gut of rheumatoid arthritis patients.</title>
        <authorList>
            <person name="Nii T."/>
            <person name="Maeda Y."/>
            <person name="Motooka D."/>
            <person name="Naito M."/>
            <person name="Matsumoto Y."/>
            <person name="Ogawa T."/>
            <person name="Oguro-Igashira E."/>
            <person name="Kishikawa T."/>
            <person name="Yamashita M."/>
            <person name="Koizumi S."/>
            <person name="Kurakawa T."/>
            <person name="Okumura R."/>
            <person name="Kayama H."/>
            <person name="Murakami M."/>
            <person name="Sakaguchi T."/>
            <person name="Das B."/>
            <person name="Nakamura S."/>
            <person name="Okada Y."/>
            <person name="Kumanogoh A."/>
            <person name="Takeda K."/>
        </authorList>
    </citation>
    <scope>NUCLEOTIDE SEQUENCE</scope>
    <source>
        <strain evidence="1">N016-13</strain>
    </source>
</reference>
<dbReference type="RefSeq" id="WP_264959313.1">
    <property type="nucleotide sequence ID" value="NZ_JAPDUQ010000001.1"/>
</dbReference>
<name>A0AAW5TTY1_9BACT</name>
<dbReference type="Proteomes" id="UP001209074">
    <property type="component" value="Unassembled WGS sequence"/>
</dbReference>
<proteinExistence type="predicted"/>
<evidence type="ECO:0000313" key="1">
    <source>
        <dbReference type="EMBL" id="MCW4092057.1"/>
    </source>
</evidence>
<evidence type="ECO:0000313" key="2">
    <source>
        <dbReference type="Proteomes" id="UP001209074"/>
    </source>
</evidence>
<organism evidence="1 2">
    <name type="scientific">Segatella copri</name>
    <dbReference type="NCBI Taxonomy" id="165179"/>
    <lineage>
        <taxon>Bacteria</taxon>
        <taxon>Pseudomonadati</taxon>
        <taxon>Bacteroidota</taxon>
        <taxon>Bacteroidia</taxon>
        <taxon>Bacteroidales</taxon>
        <taxon>Prevotellaceae</taxon>
        <taxon>Segatella</taxon>
    </lineage>
</organism>
<accession>A0AAW5TTY1</accession>
<dbReference type="EMBL" id="JAPDUS010000001">
    <property type="protein sequence ID" value="MCW4092057.1"/>
    <property type="molecule type" value="Genomic_DNA"/>
</dbReference>
<protein>
    <submittedName>
        <fullName evidence="1">Uncharacterized protein</fullName>
    </submittedName>
</protein>